<keyword evidence="1" id="KW-0812">Transmembrane</keyword>
<organism>
    <name type="scientific">Ixodes scapularis</name>
    <name type="common">Black-legged tick</name>
    <name type="synonym">Deer tick</name>
    <dbReference type="NCBI Taxonomy" id="6945"/>
    <lineage>
        <taxon>Eukaryota</taxon>
        <taxon>Metazoa</taxon>
        <taxon>Ecdysozoa</taxon>
        <taxon>Arthropoda</taxon>
        <taxon>Chelicerata</taxon>
        <taxon>Arachnida</taxon>
        <taxon>Acari</taxon>
        <taxon>Parasitiformes</taxon>
        <taxon>Ixodida</taxon>
        <taxon>Ixodoidea</taxon>
        <taxon>Ixodidae</taxon>
        <taxon>Ixodinae</taxon>
        <taxon>Ixodes</taxon>
    </lineage>
</organism>
<evidence type="ECO:0000256" key="1">
    <source>
        <dbReference type="SAM" id="Phobius"/>
    </source>
</evidence>
<gene>
    <name evidence="2" type="ORF">IscW_ISCW011011</name>
</gene>
<reference evidence="3" key="2">
    <citation type="submission" date="2020-05" db="UniProtKB">
        <authorList>
            <consortium name="EnsemblMetazoa"/>
        </authorList>
    </citation>
    <scope>IDENTIFICATION</scope>
    <source>
        <strain evidence="3">wikel</strain>
    </source>
</reference>
<accession>B7Q6E2</accession>
<dbReference type="InParanoid" id="B7Q6E2"/>
<evidence type="ECO:0000313" key="4">
    <source>
        <dbReference type="Proteomes" id="UP000001555"/>
    </source>
</evidence>
<proteinExistence type="predicted"/>
<dbReference type="OrthoDB" id="6494194at2759"/>
<feature type="transmembrane region" description="Helical" evidence="1">
    <location>
        <begin position="145"/>
        <end position="165"/>
    </location>
</feature>
<dbReference type="EMBL" id="ABJB010698598">
    <property type="status" value="NOT_ANNOTATED_CDS"/>
    <property type="molecule type" value="Genomic_DNA"/>
</dbReference>
<evidence type="ECO:0000313" key="3">
    <source>
        <dbReference type="EnsemblMetazoa" id="ISCW011011-PA"/>
    </source>
</evidence>
<dbReference type="EnsemblMetazoa" id="ISCW011011-RA">
    <property type="protein sequence ID" value="ISCW011011-PA"/>
    <property type="gene ID" value="ISCW011011"/>
</dbReference>
<dbReference type="VEuPathDB" id="VectorBase:ISCI011011"/>
<sequence>MCKPCDVPDKAQLEDKLDKLIQNLPKELVSNETKVEILRGAIFLEEGTLFGLHLLKRDRPYKTFCRGNDTVTVFSLRSKYPVRIQVPWSLCSGHNGTLTSNAHLVRFEGELVASKTDSGTEYRIQNVFPVVLEGLYFGMNGGGDIVYAIASALGFILSGLVRVLWVQIITPFVGDAFQQALNELN</sequence>
<dbReference type="PaxDb" id="6945-B7Q6E2"/>
<keyword evidence="4" id="KW-1185">Reference proteome</keyword>
<keyword evidence="1" id="KW-1133">Transmembrane helix</keyword>
<evidence type="ECO:0000313" key="2">
    <source>
        <dbReference type="EMBL" id="EEC14414.1"/>
    </source>
</evidence>
<dbReference type="HOGENOM" id="CLU_115109_0_0_1"/>
<name>B7Q6E2_IXOSC</name>
<dbReference type="VEuPathDB" id="VectorBase:ISCW011011"/>
<dbReference type="AlphaFoldDB" id="B7Q6E2"/>
<reference evidence="2 4" key="1">
    <citation type="submission" date="2008-03" db="EMBL/GenBank/DDBJ databases">
        <title>Annotation of Ixodes scapularis.</title>
        <authorList>
            <consortium name="Ixodes scapularis Genome Project Consortium"/>
            <person name="Caler E."/>
            <person name="Hannick L.I."/>
            <person name="Bidwell S."/>
            <person name="Joardar V."/>
            <person name="Thiagarajan M."/>
            <person name="Amedeo P."/>
            <person name="Galinsky K.J."/>
            <person name="Schobel S."/>
            <person name="Inman J."/>
            <person name="Hostetler J."/>
            <person name="Miller J."/>
            <person name="Hammond M."/>
            <person name="Megy K."/>
            <person name="Lawson D."/>
            <person name="Kodira C."/>
            <person name="Sutton G."/>
            <person name="Meyer J."/>
            <person name="Hill C.A."/>
            <person name="Birren B."/>
            <person name="Nene V."/>
            <person name="Collins F."/>
            <person name="Alarcon-Chaidez F."/>
            <person name="Wikel S."/>
            <person name="Strausberg R."/>
        </authorList>
    </citation>
    <scope>NUCLEOTIDE SEQUENCE [LARGE SCALE GENOMIC DNA]</scope>
    <source>
        <strain evidence="4">Wikel</strain>
        <strain evidence="2">Wikel colony</strain>
    </source>
</reference>
<protein>
    <submittedName>
        <fullName evidence="2 3">Secreted protein, putative</fullName>
    </submittedName>
</protein>
<dbReference type="VEuPathDB" id="VectorBase:ISCP_017252"/>
<dbReference type="EMBL" id="DS867079">
    <property type="protein sequence ID" value="EEC14414.1"/>
    <property type="molecule type" value="Genomic_DNA"/>
</dbReference>
<dbReference type="Proteomes" id="UP000001555">
    <property type="component" value="Unassembled WGS sequence"/>
</dbReference>
<dbReference type="EMBL" id="ABJB010754303">
    <property type="status" value="NOT_ANNOTATED_CDS"/>
    <property type="molecule type" value="Genomic_DNA"/>
</dbReference>
<keyword evidence="1" id="KW-0472">Membrane</keyword>